<feature type="transmembrane region" description="Helical" evidence="13">
    <location>
        <begin position="143"/>
        <end position="169"/>
    </location>
</feature>
<dbReference type="GO" id="GO:0030150">
    <property type="term" value="P:protein import into mitochondrial matrix"/>
    <property type="evidence" value="ECO:0007669"/>
    <property type="project" value="TreeGrafter"/>
</dbReference>
<dbReference type="InParanoid" id="F2UHS7"/>
<keyword evidence="15" id="KW-1185">Reference proteome</keyword>
<evidence type="ECO:0000313" key="14">
    <source>
        <dbReference type="EMBL" id="EGD76676.1"/>
    </source>
</evidence>
<feature type="transmembrane region" description="Helical" evidence="13">
    <location>
        <begin position="101"/>
        <end position="123"/>
    </location>
</feature>
<dbReference type="OrthoDB" id="5970083at2759"/>
<organism evidence="15">
    <name type="scientific">Salpingoeca rosetta (strain ATCC 50818 / BSB-021)</name>
    <dbReference type="NCBI Taxonomy" id="946362"/>
    <lineage>
        <taxon>Eukaryota</taxon>
        <taxon>Choanoflagellata</taxon>
        <taxon>Craspedida</taxon>
        <taxon>Salpingoecidae</taxon>
        <taxon>Salpingoeca</taxon>
    </lineage>
</organism>
<sequence>MMLLGGVLRRSTARCCGTMMAAQGQQSVLALAARRTPMPVHACIGSSMTRHMATDTVDEEEKKRQREIEALQARNVDRSLLRQLPFNDYVKLRRKLSIRGYLFGVPCFFTGIVGSAYVCATQIPNLMPETAEQVEPIMGLDPMLFATLTTTLSGFVSFFVGTALFKVLWRTFFRQHAAMLDANASGDFAQHTSPVSMSIQKNRCAIA</sequence>
<keyword evidence="6" id="KW-0999">Mitochondrion inner membrane</keyword>
<keyword evidence="11" id="KW-0496">Mitochondrion</keyword>
<evidence type="ECO:0000256" key="2">
    <source>
        <dbReference type="ARBA" id="ARBA00006837"/>
    </source>
</evidence>
<keyword evidence="4" id="KW-0813">Transport</keyword>
<proteinExistence type="inferred from homology"/>
<dbReference type="AlphaFoldDB" id="F2UHS7"/>
<evidence type="ECO:0000256" key="13">
    <source>
        <dbReference type="SAM" id="Phobius"/>
    </source>
</evidence>
<dbReference type="Proteomes" id="UP000007799">
    <property type="component" value="Unassembled WGS sequence"/>
</dbReference>
<keyword evidence="10" id="KW-0811">Translocation</keyword>
<dbReference type="Pfam" id="PF08566">
    <property type="entry name" value="Pam17"/>
    <property type="match status" value="1"/>
</dbReference>
<dbReference type="RefSeq" id="XP_004991048.1">
    <property type="nucleotide sequence ID" value="XM_004990991.1"/>
</dbReference>
<evidence type="ECO:0000256" key="10">
    <source>
        <dbReference type="ARBA" id="ARBA00023010"/>
    </source>
</evidence>
<comment type="similarity">
    <text evidence="2">Belongs to the PAM17 family.</text>
</comment>
<evidence type="ECO:0000256" key="6">
    <source>
        <dbReference type="ARBA" id="ARBA00022792"/>
    </source>
</evidence>
<keyword evidence="5 13" id="KW-0812">Transmembrane</keyword>
<evidence type="ECO:0000256" key="7">
    <source>
        <dbReference type="ARBA" id="ARBA00022927"/>
    </source>
</evidence>
<dbReference type="PANTHER" id="PTHR28021">
    <property type="entry name" value="PRESEQUENCE TRANSLOCATED-ASSOCIATED MOTOR SUBUNIT PAM17, MITOCHONDRIAL"/>
    <property type="match status" value="1"/>
</dbReference>
<protein>
    <recommendedName>
        <fullName evidence="3">Presequence translocated-associated motor subunit PAM17, mitochondrial</fullName>
    </recommendedName>
</protein>
<dbReference type="KEGG" id="sre:PTSG_08026"/>
<dbReference type="PANTHER" id="PTHR28021:SF1">
    <property type="entry name" value="PRESEQUENCE TRANSLOCATED-ASSOCIATED MOTOR SUBUNIT PAM17, MITOCHONDRIAL"/>
    <property type="match status" value="1"/>
</dbReference>
<evidence type="ECO:0000256" key="9">
    <source>
        <dbReference type="ARBA" id="ARBA00022989"/>
    </source>
</evidence>
<evidence type="ECO:0000256" key="8">
    <source>
        <dbReference type="ARBA" id="ARBA00022946"/>
    </source>
</evidence>
<keyword evidence="8" id="KW-0809">Transit peptide</keyword>
<dbReference type="GO" id="GO:0001405">
    <property type="term" value="C:PAM complex, Tim23 associated import motor"/>
    <property type="evidence" value="ECO:0007669"/>
    <property type="project" value="InterPro"/>
</dbReference>
<dbReference type="InterPro" id="IPR013875">
    <property type="entry name" value="Pam17"/>
</dbReference>
<dbReference type="EMBL" id="GL832975">
    <property type="protein sequence ID" value="EGD76676.1"/>
    <property type="molecule type" value="Genomic_DNA"/>
</dbReference>
<evidence type="ECO:0000256" key="1">
    <source>
        <dbReference type="ARBA" id="ARBA00004448"/>
    </source>
</evidence>
<dbReference type="GeneID" id="16071610"/>
<keyword evidence="9 13" id="KW-1133">Transmembrane helix</keyword>
<evidence type="ECO:0000256" key="11">
    <source>
        <dbReference type="ARBA" id="ARBA00023128"/>
    </source>
</evidence>
<gene>
    <name evidence="14" type="ORF">PTSG_08026</name>
</gene>
<name>F2UHS7_SALR5</name>
<evidence type="ECO:0000256" key="12">
    <source>
        <dbReference type="ARBA" id="ARBA00023136"/>
    </source>
</evidence>
<reference evidence="14" key="1">
    <citation type="submission" date="2009-08" db="EMBL/GenBank/DDBJ databases">
        <title>Annotation of Salpingoeca rosetta.</title>
        <authorList>
            <consortium name="The Broad Institute Genome Sequencing Platform"/>
            <person name="Russ C."/>
            <person name="Cuomo C."/>
            <person name="Burger G."/>
            <person name="Gray M.W."/>
            <person name="Holland P.W.H."/>
            <person name="King N."/>
            <person name="Lang F.B.F."/>
            <person name="Roger A.J."/>
            <person name="Ruiz-Trillo I."/>
            <person name="Young S.K."/>
            <person name="Zeng Q."/>
            <person name="Gargeya S."/>
            <person name="Alvarado L."/>
            <person name="Berlin A."/>
            <person name="Chapman S.B."/>
            <person name="Chen Z."/>
            <person name="Freedman E."/>
            <person name="Gellesch M."/>
            <person name="Goldberg J."/>
            <person name="Griggs A."/>
            <person name="Gujja S."/>
            <person name="Heilman E."/>
            <person name="Heiman D."/>
            <person name="Howarth C."/>
            <person name="Mehta T."/>
            <person name="Neiman D."/>
            <person name="Pearson M."/>
            <person name="Roberts A."/>
            <person name="Saif S."/>
            <person name="Shea T."/>
            <person name="Shenoy N."/>
            <person name="Sisk P."/>
            <person name="Stolte C."/>
            <person name="Sykes S."/>
            <person name="White J."/>
            <person name="Yandava C."/>
            <person name="Haas B."/>
            <person name="Nusbaum C."/>
            <person name="Birren B."/>
        </authorList>
    </citation>
    <scope>NUCLEOTIDE SEQUENCE [LARGE SCALE GENOMIC DNA]</scope>
    <source>
        <strain evidence="14">ATCC 50818</strain>
    </source>
</reference>
<evidence type="ECO:0000256" key="3">
    <source>
        <dbReference type="ARBA" id="ARBA00017907"/>
    </source>
</evidence>
<evidence type="ECO:0000256" key="4">
    <source>
        <dbReference type="ARBA" id="ARBA00022448"/>
    </source>
</evidence>
<keyword evidence="12 13" id="KW-0472">Membrane</keyword>
<evidence type="ECO:0000313" key="15">
    <source>
        <dbReference type="Proteomes" id="UP000007799"/>
    </source>
</evidence>
<evidence type="ECO:0000256" key="5">
    <source>
        <dbReference type="ARBA" id="ARBA00022692"/>
    </source>
</evidence>
<accession>F2UHS7</accession>
<comment type="subcellular location">
    <subcellularLocation>
        <location evidence="1">Mitochondrion inner membrane</location>
        <topology evidence="1">Multi-pass membrane protein</topology>
    </subcellularLocation>
</comment>
<keyword evidence="7" id="KW-0653">Protein transport</keyword>